<dbReference type="AlphaFoldDB" id="A0A316VWC8"/>
<feature type="transmembrane region" description="Helical" evidence="3">
    <location>
        <begin position="345"/>
        <end position="365"/>
    </location>
</feature>
<evidence type="ECO:0000313" key="5">
    <source>
        <dbReference type="Proteomes" id="UP000245783"/>
    </source>
</evidence>
<dbReference type="OrthoDB" id="3366811at2759"/>
<dbReference type="GeneID" id="37032379"/>
<dbReference type="Proteomes" id="UP000245783">
    <property type="component" value="Unassembled WGS sequence"/>
</dbReference>
<keyword evidence="3" id="KW-1133">Transmembrane helix</keyword>
<feature type="transmembrane region" description="Helical" evidence="3">
    <location>
        <begin position="239"/>
        <end position="266"/>
    </location>
</feature>
<feature type="compositionally biased region" description="Basic and acidic residues" evidence="2">
    <location>
        <begin position="558"/>
        <end position="567"/>
    </location>
</feature>
<feature type="coiled-coil region" evidence="1">
    <location>
        <begin position="621"/>
        <end position="676"/>
    </location>
</feature>
<keyword evidence="3" id="KW-0812">Transmembrane</keyword>
<feature type="region of interest" description="Disordered" evidence="2">
    <location>
        <begin position="558"/>
        <end position="610"/>
    </location>
</feature>
<protein>
    <submittedName>
        <fullName evidence="4">Uncharacterized protein</fullName>
    </submittedName>
</protein>
<dbReference type="InParanoid" id="A0A316VWC8"/>
<keyword evidence="1" id="KW-0175">Coiled coil</keyword>
<proteinExistence type="predicted"/>
<dbReference type="EMBL" id="KZ819388">
    <property type="protein sequence ID" value="PWN41752.1"/>
    <property type="molecule type" value="Genomic_DNA"/>
</dbReference>
<dbReference type="RefSeq" id="XP_025368912.1">
    <property type="nucleotide sequence ID" value="XM_025510509.1"/>
</dbReference>
<feature type="compositionally biased region" description="Polar residues" evidence="2">
    <location>
        <begin position="590"/>
        <end position="601"/>
    </location>
</feature>
<reference evidence="4 5" key="1">
    <citation type="journal article" date="2018" name="Mol. Biol. Evol.">
        <title>Broad Genomic Sampling Reveals a Smut Pathogenic Ancestry of the Fungal Clade Ustilaginomycotina.</title>
        <authorList>
            <person name="Kijpornyongpan T."/>
            <person name="Mondo S.J."/>
            <person name="Barry K."/>
            <person name="Sandor L."/>
            <person name="Lee J."/>
            <person name="Lipzen A."/>
            <person name="Pangilinan J."/>
            <person name="LaButti K."/>
            <person name="Hainaut M."/>
            <person name="Henrissat B."/>
            <person name="Grigoriev I.V."/>
            <person name="Spatafora J.W."/>
            <person name="Aime M.C."/>
        </authorList>
    </citation>
    <scope>NUCLEOTIDE SEQUENCE [LARGE SCALE GENOMIC DNA]</scope>
    <source>
        <strain evidence="4 5">MCA 4658</strain>
    </source>
</reference>
<gene>
    <name evidence="4" type="ORF">IE81DRAFT_158565</name>
</gene>
<organism evidence="4 5">
    <name type="scientific">Ceraceosorus guamensis</name>
    <dbReference type="NCBI Taxonomy" id="1522189"/>
    <lineage>
        <taxon>Eukaryota</taxon>
        <taxon>Fungi</taxon>
        <taxon>Dikarya</taxon>
        <taxon>Basidiomycota</taxon>
        <taxon>Ustilaginomycotina</taxon>
        <taxon>Exobasidiomycetes</taxon>
        <taxon>Ceraceosorales</taxon>
        <taxon>Ceraceosoraceae</taxon>
        <taxon>Ceraceosorus</taxon>
    </lineage>
</organism>
<accession>A0A316VWC8</accession>
<feature type="region of interest" description="Disordered" evidence="2">
    <location>
        <begin position="73"/>
        <end position="129"/>
    </location>
</feature>
<keyword evidence="5" id="KW-1185">Reference proteome</keyword>
<evidence type="ECO:0000256" key="3">
    <source>
        <dbReference type="SAM" id="Phobius"/>
    </source>
</evidence>
<feature type="transmembrane region" description="Helical" evidence="3">
    <location>
        <begin position="12"/>
        <end position="32"/>
    </location>
</feature>
<evidence type="ECO:0000256" key="2">
    <source>
        <dbReference type="SAM" id="MobiDB-lite"/>
    </source>
</evidence>
<feature type="compositionally biased region" description="Polar residues" evidence="2">
    <location>
        <begin position="73"/>
        <end position="125"/>
    </location>
</feature>
<feature type="transmembrane region" description="Helical" evidence="3">
    <location>
        <begin position="287"/>
        <end position="310"/>
    </location>
</feature>
<evidence type="ECO:0000256" key="1">
    <source>
        <dbReference type="SAM" id="Coils"/>
    </source>
</evidence>
<sequence length="684" mass="74283">MGKLNLGLLIPAMLQLSSLIIVLLILISPAPFNHSSISLLRIEPFNNTNSSSVGDSAANSKTRQSSTVYSMSLNTSNTTSAPVPISTSNSSDAQTSVPIASITTDAPKSASITAAPTPGQASNARPTDMVSEAVQESNENVKAASTNSSASNIVHRREDMTKRPFGVLNSTQPYIQPSSLSKIRVILGPLGSCTIDADGNRRCSKALLLPAFNTVSLAADQIGEYDLRSLPSTIKAIPIILLVVLVIFIFSFALALPPLLAAFFPAKFGFLMQAGPRERALRRAQKCVLWAIMCSWVLLAASGISLRVTFSSARTAFNASNIERSLPLTSTKDATYSDVGLQAELGNAFTLTWATLGLLAVHMLMERRRMKRAEAVAQARADVEAQWGRNVLEAGQSLVKNASGPSPAFQSPPSADKEAQNIVMHNLPKASTSASSIGSGSAANHYWISSSNAHTPSSGAQHHYVHGYGFGQAPSVVHTQEREYLCDSPVQMRRAHSPPPFERYMKSRQERGWEISRGANRGVTCSPAPTESAYEHHMRSVEDLDLVDSALASEGHGFGKSDWKDHQCGASSSSHSHANGRPVHRKASFESCQSNSHSISRGISPAPSYWSQAHQTSTFLGASSSAEMEKAREEAKEARARVEWLERELRERERKNEEWKEEMKRAERIEMIKRRQRGGLGYRT</sequence>
<name>A0A316VWC8_9BASI</name>
<keyword evidence="3" id="KW-0472">Membrane</keyword>
<evidence type="ECO:0000313" key="4">
    <source>
        <dbReference type="EMBL" id="PWN41752.1"/>
    </source>
</evidence>